<reference evidence="1" key="1">
    <citation type="journal article" date="2014" name="Front. Microbiol.">
        <title>High frequency of phylogenetically diverse reductive dehalogenase-homologous genes in deep subseafloor sedimentary metagenomes.</title>
        <authorList>
            <person name="Kawai M."/>
            <person name="Futagami T."/>
            <person name="Toyoda A."/>
            <person name="Takaki Y."/>
            <person name="Nishi S."/>
            <person name="Hori S."/>
            <person name="Arai W."/>
            <person name="Tsubouchi T."/>
            <person name="Morono Y."/>
            <person name="Uchiyama I."/>
            <person name="Ito T."/>
            <person name="Fujiyama A."/>
            <person name="Inagaki F."/>
            <person name="Takami H."/>
        </authorList>
    </citation>
    <scope>NUCLEOTIDE SEQUENCE</scope>
    <source>
        <strain evidence="1">Expedition CK06-06</strain>
    </source>
</reference>
<evidence type="ECO:0000313" key="1">
    <source>
        <dbReference type="EMBL" id="GAG79752.1"/>
    </source>
</evidence>
<sequence>MTEYTTEKRNKKIVSINNDFEEIDYMYRNVSIENLSDKELQELDNAVSKTWLLLARIH</sequence>
<dbReference type="EMBL" id="BART01016283">
    <property type="protein sequence ID" value="GAG79752.1"/>
    <property type="molecule type" value="Genomic_DNA"/>
</dbReference>
<dbReference type="AlphaFoldDB" id="X1BEV5"/>
<name>X1BEV5_9ZZZZ</name>
<protein>
    <submittedName>
        <fullName evidence="1">Uncharacterized protein</fullName>
    </submittedName>
</protein>
<proteinExistence type="predicted"/>
<accession>X1BEV5</accession>
<gene>
    <name evidence="1" type="ORF">S01H4_31360</name>
</gene>
<comment type="caution">
    <text evidence="1">The sequence shown here is derived from an EMBL/GenBank/DDBJ whole genome shotgun (WGS) entry which is preliminary data.</text>
</comment>
<organism evidence="1">
    <name type="scientific">marine sediment metagenome</name>
    <dbReference type="NCBI Taxonomy" id="412755"/>
    <lineage>
        <taxon>unclassified sequences</taxon>
        <taxon>metagenomes</taxon>
        <taxon>ecological metagenomes</taxon>
    </lineage>
</organism>